<evidence type="ECO:0000256" key="1">
    <source>
        <dbReference type="ARBA" id="ARBA00005125"/>
    </source>
</evidence>
<dbReference type="Proteomes" id="UP000259273">
    <property type="component" value="Unassembled WGS sequence"/>
</dbReference>
<reference evidence="4 5" key="1">
    <citation type="journal article" date="2018" name="Nat. Biotechnol.">
        <title>A standardized bacterial taxonomy based on genome phylogeny substantially revises the tree of life.</title>
        <authorList>
            <person name="Parks D.H."/>
            <person name="Chuvochina M."/>
            <person name="Waite D.W."/>
            <person name="Rinke C."/>
            <person name="Skarshewski A."/>
            <person name="Chaumeil P.A."/>
            <person name="Hugenholtz P."/>
        </authorList>
    </citation>
    <scope>NUCLEOTIDE SEQUENCE [LARGE SCALE GENOMIC DNA]</scope>
    <source>
        <strain evidence="4">UBA9158</strain>
    </source>
</reference>
<comment type="similarity">
    <text evidence="2">Belongs to the NAD(P)-dependent epimerase/dehydratase family.</text>
</comment>
<gene>
    <name evidence="4" type="ORF">DCP75_08990</name>
</gene>
<dbReference type="Pfam" id="PF01370">
    <property type="entry name" value="Epimerase"/>
    <property type="match status" value="1"/>
</dbReference>
<dbReference type="PANTHER" id="PTHR43000">
    <property type="entry name" value="DTDP-D-GLUCOSE 4,6-DEHYDRATASE-RELATED"/>
    <property type="match status" value="1"/>
</dbReference>
<accession>A0A3C1KME4</accession>
<evidence type="ECO:0000256" key="2">
    <source>
        <dbReference type="ARBA" id="ARBA00007637"/>
    </source>
</evidence>
<comment type="pathway">
    <text evidence="1">Bacterial outer membrane biogenesis; LPS O-antigen biosynthesis.</text>
</comment>
<feature type="domain" description="NAD-dependent epimerase/dehydratase" evidence="3">
    <location>
        <begin position="7"/>
        <end position="216"/>
    </location>
</feature>
<name>A0A3C1KME4_9GAMM</name>
<dbReference type="InterPro" id="IPR036291">
    <property type="entry name" value="NAD(P)-bd_dom_sf"/>
</dbReference>
<dbReference type="EMBL" id="DMND01000124">
    <property type="protein sequence ID" value="HAN27837.1"/>
    <property type="molecule type" value="Genomic_DNA"/>
</dbReference>
<dbReference type="Gene3D" id="3.40.50.720">
    <property type="entry name" value="NAD(P)-binding Rossmann-like Domain"/>
    <property type="match status" value="1"/>
</dbReference>
<evidence type="ECO:0000313" key="4">
    <source>
        <dbReference type="EMBL" id="HAN27837.1"/>
    </source>
</evidence>
<proteinExistence type="inferred from homology"/>
<evidence type="ECO:0000259" key="3">
    <source>
        <dbReference type="Pfam" id="PF01370"/>
    </source>
</evidence>
<evidence type="ECO:0000313" key="5">
    <source>
        <dbReference type="Proteomes" id="UP000259273"/>
    </source>
</evidence>
<dbReference type="InterPro" id="IPR001509">
    <property type="entry name" value="Epimerase_deHydtase"/>
</dbReference>
<organism evidence="4 5">
    <name type="scientific">Haliea salexigens</name>
    <dbReference type="NCBI Taxonomy" id="287487"/>
    <lineage>
        <taxon>Bacteria</taxon>
        <taxon>Pseudomonadati</taxon>
        <taxon>Pseudomonadota</taxon>
        <taxon>Gammaproteobacteria</taxon>
        <taxon>Cellvibrionales</taxon>
        <taxon>Halieaceae</taxon>
        <taxon>Haliea</taxon>
    </lineage>
</organism>
<dbReference type="STRING" id="1121937.GCA_000423125_03825"/>
<dbReference type="AlphaFoldDB" id="A0A3C1KME4"/>
<comment type="caution">
    <text evidence="4">The sequence shown here is derived from an EMBL/GenBank/DDBJ whole genome shotgun (WGS) entry which is preliminary data.</text>
</comment>
<dbReference type="SUPFAM" id="SSF51735">
    <property type="entry name" value="NAD(P)-binding Rossmann-fold domains"/>
    <property type="match status" value="1"/>
</dbReference>
<feature type="non-terminal residue" evidence="4">
    <location>
        <position position="259"/>
    </location>
</feature>
<protein>
    <submittedName>
        <fullName evidence="4">Epimerase</fullName>
    </submittedName>
</protein>
<sequence>MLKDQKILLTGAAGQIAFPLGQFLAANNEVWAVARFSEPGSRERCEQAGMITRTVDLATGDFGDLPQNFDYVLHFAVFQLAGLNYDYALQVNAEGTALLMEHCRSAKACLVMSTCAVYALHPDPRHAFRESDPLGDSQQPYSPTYAISKIAQEAVARSCARLYNLPTTIARMNVSYSANGGLPAYHLDAIMQNEDIVLPTGGEAWYTCIHQDDINRQVESLLAVASVPATVVNWSGDEAVDVRTWCEYFGELAGREVRF</sequence>